<evidence type="ECO:0000256" key="1">
    <source>
        <dbReference type="SAM" id="MobiDB-lite"/>
    </source>
</evidence>
<feature type="compositionally biased region" description="Polar residues" evidence="1">
    <location>
        <begin position="7"/>
        <end position="30"/>
    </location>
</feature>
<organism evidence="2 3">
    <name type="scientific">Suillus fuscotomentosus</name>
    <dbReference type="NCBI Taxonomy" id="1912939"/>
    <lineage>
        <taxon>Eukaryota</taxon>
        <taxon>Fungi</taxon>
        <taxon>Dikarya</taxon>
        <taxon>Basidiomycota</taxon>
        <taxon>Agaricomycotina</taxon>
        <taxon>Agaricomycetes</taxon>
        <taxon>Agaricomycetidae</taxon>
        <taxon>Boletales</taxon>
        <taxon>Suillineae</taxon>
        <taxon>Suillaceae</taxon>
        <taxon>Suillus</taxon>
    </lineage>
</organism>
<sequence>MYPPQSLVLNSLNDETPPTSPLHSGKSSPILQKVDYAEAFTRVYHDSPQSSSPPSSLHALSSPASVTSFRYHNFGHGDVSPPTAKRRGGMCHSKQISLSSYHPYVRKTPPTPQAERKMTRVMGRLTGNVDSDLDDDATCKIFSQGLQRLSSEGIRRVAYYKEAELEHHRHLSMALAWEAEKLSRLRHFINFEQQEREEQTTRAFEEAALFASMVTDRDAERASQDLESITSIQQEEATRVKQLNDELDELDIFLPSDVPASDLNTADTHSIGGPCDFAFVGDCHEDELASGPK</sequence>
<accession>A0AAD4DN30</accession>
<dbReference type="EMBL" id="JABBWK010000346">
    <property type="protein sequence ID" value="KAG1885315.1"/>
    <property type="molecule type" value="Genomic_DNA"/>
</dbReference>
<gene>
    <name evidence="2" type="ORF">F5891DRAFT_1202011</name>
</gene>
<evidence type="ECO:0000313" key="2">
    <source>
        <dbReference type="EMBL" id="KAG1885315.1"/>
    </source>
</evidence>
<dbReference type="GeneID" id="64663217"/>
<name>A0AAD4DN30_9AGAM</name>
<dbReference type="Proteomes" id="UP001195769">
    <property type="component" value="Unassembled WGS sequence"/>
</dbReference>
<feature type="region of interest" description="Disordered" evidence="1">
    <location>
        <begin position="1"/>
        <end position="30"/>
    </location>
</feature>
<comment type="caution">
    <text evidence="2">The sequence shown here is derived from an EMBL/GenBank/DDBJ whole genome shotgun (WGS) entry which is preliminary data.</text>
</comment>
<proteinExistence type="predicted"/>
<protein>
    <submittedName>
        <fullName evidence="2">Uncharacterized protein</fullName>
    </submittedName>
</protein>
<reference evidence="2" key="1">
    <citation type="journal article" date="2020" name="New Phytol.">
        <title>Comparative genomics reveals dynamic genome evolution in host specialist ectomycorrhizal fungi.</title>
        <authorList>
            <person name="Lofgren L.A."/>
            <person name="Nguyen N.H."/>
            <person name="Vilgalys R."/>
            <person name="Ruytinx J."/>
            <person name="Liao H.L."/>
            <person name="Branco S."/>
            <person name="Kuo A."/>
            <person name="LaButti K."/>
            <person name="Lipzen A."/>
            <person name="Andreopoulos W."/>
            <person name="Pangilinan J."/>
            <person name="Riley R."/>
            <person name="Hundley H."/>
            <person name="Na H."/>
            <person name="Barry K."/>
            <person name="Grigoriev I.V."/>
            <person name="Stajich J.E."/>
            <person name="Kennedy P.G."/>
        </authorList>
    </citation>
    <scope>NUCLEOTIDE SEQUENCE</scope>
    <source>
        <strain evidence="2">FC203</strain>
    </source>
</reference>
<evidence type="ECO:0000313" key="3">
    <source>
        <dbReference type="Proteomes" id="UP001195769"/>
    </source>
</evidence>
<dbReference type="RefSeq" id="XP_041216376.1">
    <property type="nucleotide sequence ID" value="XM_041368919.1"/>
</dbReference>
<keyword evidence="3" id="KW-1185">Reference proteome</keyword>
<dbReference type="AlphaFoldDB" id="A0AAD4DN30"/>